<sequence>MDVGCELHGYVSDLTRTWPPFGKFSPVHEELYDLILETNKECVELCRPGASIREIHRYSEEKLRRGFKEIGILKNDRRYALLNPTNIGHYLGMDVHDSSSIGYDRPLKPGVVSFLPY</sequence>
<dbReference type="Gene3D" id="3.90.230.10">
    <property type="entry name" value="Creatinase/methionine aminopeptidase superfamily"/>
    <property type="match status" value="1"/>
</dbReference>
<dbReference type="SUPFAM" id="SSF55920">
    <property type="entry name" value="Creatinase/aminopeptidase"/>
    <property type="match status" value="1"/>
</dbReference>
<organism evidence="7">
    <name type="scientific">Solanum chacoense</name>
    <name type="common">Chaco potato</name>
    <dbReference type="NCBI Taxonomy" id="4108"/>
    <lineage>
        <taxon>Eukaryota</taxon>
        <taxon>Viridiplantae</taxon>
        <taxon>Streptophyta</taxon>
        <taxon>Embryophyta</taxon>
        <taxon>Tracheophyta</taxon>
        <taxon>Spermatophyta</taxon>
        <taxon>Magnoliopsida</taxon>
        <taxon>eudicotyledons</taxon>
        <taxon>Gunneridae</taxon>
        <taxon>Pentapetalae</taxon>
        <taxon>asterids</taxon>
        <taxon>lamiids</taxon>
        <taxon>Solanales</taxon>
        <taxon>Solanaceae</taxon>
        <taxon>Solanoideae</taxon>
        <taxon>Solaneae</taxon>
        <taxon>Solanum</taxon>
    </lineage>
</organism>
<reference evidence="7" key="1">
    <citation type="submission" date="2015-12" db="EMBL/GenBank/DDBJ databases">
        <title>Gene expression during late stages of embryo sac development: a critical building block for successful pollen-pistil interactions.</title>
        <authorList>
            <person name="Liu Y."/>
            <person name="Joly V."/>
            <person name="Sabar M."/>
            <person name="Matton D.P."/>
        </authorList>
    </citation>
    <scope>NUCLEOTIDE SEQUENCE</scope>
</reference>
<evidence type="ECO:0000259" key="6">
    <source>
        <dbReference type="Pfam" id="PF00557"/>
    </source>
</evidence>
<dbReference type="InterPro" id="IPR000994">
    <property type="entry name" value="Pept_M24"/>
</dbReference>
<evidence type="ECO:0000256" key="1">
    <source>
        <dbReference type="ARBA" id="ARBA00001936"/>
    </source>
</evidence>
<evidence type="ECO:0000313" key="7">
    <source>
        <dbReference type="EMBL" id="JAP13334.1"/>
    </source>
</evidence>
<evidence type="ECO:0000256" key="3">
    <source>
        <dbReference type="ARBA" id="ARBA00022723"/>
    </source>
</evidence>
<comment type="cofactor">
    <cofactor evidence="1">
        <name>Mn(2+)</name>
        <dbReference type="ChEBI" id="CHEBI:29035"/>
    </cofactor>
</comment>
<dbReference type="PANTHER" id="PTHR43226">
    <property type="entry name" value="XAA-PRO AMINOPEPTIDASE 3"/>
    <property type="match status" value="1"/>
</dbReference>
<dbReference type="Pfam" id="PF00557">
    <property type="entry name" value="Peptidase_M24"/>
    <property type="match status" value="1"/>
</dbReference>
<dbReference type="GO" id="GO:0006508">
    <property type="term" value="P:proteolysis"/>
    <property type="evidence" value="ECO:0007669"/>
    <property type="project" value="TreeGrafter"/>
</dbReference>
<keyword evidence="4" id="KW-0378">Hydrolase</keyword>
<dbReference type="InterPro" id="IPR052433">
    <property type="entry name" value="X-Pro_dipept-like"/>
</dbReference>
<accession>A0A0V0H1G4</accession>
<dbReference type="GO" id="GO:0046872">
    <property type="term" value="F:metal ion binding"/>
    <property type="evidence" value="ECO:0007669"/>
    <property type="project" value="UniProtKB-KW"/>
</dbReference>
<feature type="domain" description="Peptidase M24" evidence="6">
    <location>
        <begin position="1"/>
        <end position="112"/>
    </location>
</feature>
<comment type="similarity">
    <text evidence="2">Belongs to the peptidase M24B family.</text>
</comment>
<dbReference type="GO" id="GO:0004177">
    <property type="term" value="F:aminopeptidase activity"/>
    <property type="evidence" value="ECO:0007669"/>
    <property type="project" value="TreeGrafter"/>
</dbReference>
<evidence type="ECO:0000256" key="2">
    <source>
        <dbReference type="ARBA" id="ARBA00008766"/>
    </source>
</evidence>
<name>A0A0V0H1G4_SOLCH</name>
<keyword evidence="5" id="KW-0464">Manganese</keyword>
<protein>
    <submittedName>
        <fullName evidence="7">Putative ovule protein</fullName>
    </submittedName>
</protein>
<dbReference type="AlphaFoldDB" id="A0A0V0H1G4"/>
<dbReference type="GO" id="GO:0005739">
    <property type="term" value="C:mitochondrion"/>
    <property type="evidence" value="ECO:0007669"/>
    <property type="project" value="TreeGrafter"/>
</dbReference>
<dbReference type="PANTHER" id="PTHR43226:SF4">
    <property type="entry name" value="XAA-PRO AMINOPEPTIDASE 3"/>
    <property type="match status" value="1"/>
</dbReference>
<dbReference type="EMBL" id="GEDG01028217">
    <property type="protein sequence ID" value="JAP13334.1"/>
    <property type="molecule type" value="Transcribed_RNA"/>
</dbReference>
<evidence type="ECO:0000256" key="4">
    <source>
        <dbReference type="ARBA" id="ARBA00022801"/>
    </source>
</evidence>
<proteinExistence type="inferred from homology"/>
<dbReference type="InterPro" id="IPR036005">
    <property type="entry name" value="Creatinase/aminopeptidase-like"/>
</dbReference>
<evidence type="ECO:0000256" key="5">
    <source>
        <dbReference type="ARBA" id="ARBA00023211"/>
    </source>
</evidence>
<keyword evidence="3" id="KW-0479">Metal-binding</keyword>